<dbReference type="Proteomes" id="UP000675881">
    <property type="component" value="Chromosome 9"/>
</dbReference>
<dbReference type="GO" id="GO:0005737">
    <property type="term" value="C:cytoplasm"/>
    <property type="evidence" value="ECO:0007669"/>
    <property type="project" value="TreeGrafter"/>
</dbReference>
<dbReference type="GO" id="GO:0036064">
    <property type="term" value="C:ciliary basal body"/>
    <property type="evidence" value="ECO:0007669"/>
    <property type="project" value="TreeGrafter"/>
</dbReference>
<dbReference type="InterPro" id="IPR015943">
    <property type="entry name" value="WD40/YVTN_repeat-like_dom_sf"/>
</dbReference>
<accession>A0A7R8D6E6</accession>
<dbReference type="InterPro" id="IPR036322">
    <property type="entry name" value="WD40_repeat_dom_sf"/>
</dbReference>
<dbReference type="EMBL" id="HG994588">
    <property type="protein sequence ID" value="CAF3043205.1"/>
    <property type="molecule type" value="Genomic_DNA"/>
</dbReference>
<dbReference type="GO" id="GO:0007020">
    <property type="term" value="P:microtubule nucleation"/>
    <property type="evidence" value="ECO:0007669"/>
    <property type="project" value="TreeGrafter"/>
</dbReference>
<evidence type="ECO:0000313" key="1">
    <source>
        <dbReference type="EMBL" id="CAF3043205.1"/>
    </source>
</evidence>
<organism evidence="1 2">
    <name type="scientific">Lepeophtheirus salmonis</name>
    <name type="common">Salmon louse</name>
    <name type="synonym">Caligus salmonis</name>
    <dbReference type="NCBI Taxonomy" id="72036"/>
    <lineage>
        <taxon>Eukaryota</taxon>
        <taxon>Metazoa</taxon>
        <taxon>Ecdysozoa</taxon>
        <taxon>Arthropoda</taxon>
        <taxon>Crustacea</taxon>
        <taxon>Multicrustacea</taxon>
        <taxon>Hexanauplia</taxon>
        <taxon>Copepoda</taxon>
        <taxon>Siphonostomatoida</taxon>
        <taxon>Caligidae</taxon>
        <taxon>Lepeophtheirus</taxon>
    </lineage>
</organism>
<gene>
    <name evidence="1" type="ORF">LSAA_15276</name>
</gene>
<dbReference type="PANTHER" id="PTHR44414">
    <property type="entry name" value="PROTEIN NEDD1"/>
    <property type="match status" value="1"/>
</dbReference>
<keyword evidence="2" id="KW-1185">Reference proteome</keyword>
<dbReference type="GO" id="GO:0000278">
    <property type="term" value="P:mitotic cell cycle"/>
    <property type="evidence" value="ECO:0007669"/>
    <property type="project" value="TreeGrafter"/>
</dbReference>
<evidence type="ECO:0000313" key="2">
    <source>
        <dbReference type="Proteomes" id="UP000675881"/>
    </source>
</evidence>
<dbReference type="InterPro" id="IPR001680">
    <property type="entry name" value="WD40_rpt"/>
</dbReference>
<dbReference type="OrthoDB" id="1602884at2759"/>
<protein>
    <submittedName>
        <fullName evidence="1">NEDD1</fullName>
    </submittedName>
</protein>
<dbReference type="GO" id="GO:0005813">
    <property type="term" value="C:centrosome"/>
    <property type="evidence" value="ECO:0007669"/>
    <property type="project" value="TreeGrafter"/>
</dbReference>
<dbReference type="InterPro" id="IPR052818">
    <property type="entry name" value="NEDD1_Spindle_Assembly"/>
</dbReference>
<sequence length="593" mass="65592">MSSSNPRSLATGGSESFCIWDTSTSYEKSYSHCPSSAVVAQSWSNDGSCLASLPRDSNTILMTYSVKNMLRTSELSLGGPVRAMSFPRSSSMKSIWVSYGSNISQVKIKTPETPYKDFPLTGLSSSESVSCLALNVRDDHAVLGTNRGRLKLVNLLSGYESSLSSPDEMNVNDVKYNNVRHALLGLASDSGAVSFWDVHARKKLSTFKKHASPASGITFSPVNEMLVLSAGLDKKCICYDTKEKKPVSTINTDYSLTCVDFQHDGFILALGTSRGRVLIYDLRSYDSPIHDFEAHGTFVHSIKYAIYSDNNRGSAVKLPLKDVVTKNKVELSPILQTKDDSFKNDDSLGSAQVFFSPLRRDYTSSPLDLSSNEHGLHTSNTTIPSIAEKGNSFSSPLSLIKEEIPLSPERTPMSKSNSRTDILSKTKNIKAIVAKTASMIKHDLKPYSSPKFSKEENKENENDLTTLAEEPDIRHVLTAFPSCLSISDPLDRIEEAVASLQASDHNYPSTLQLPSQSGAFQQAYIGNIVKESMQDFSRELRSLIWAARYDSIKMFYELNDKIEDTILEASPSAELIEENRKLKQEIETLKSFY</sequence>
<dbReference type="Gene3D" id="2.130.10.10">
    <property type="entry name" value="YVTN repeat-like/Quinoprotein amine dehydrogenase"/>
    <property type="match status" value="2"/>
</dbReference>
<dbReference type="SUPFAM" id="SSF50978">
    <property type="entry name" value="WD40 repeat-like"/>
    <property type="match status" value="1"/>
</dbReference>
<dbReference type="GO" id="GO:0000922">
    <property type="term" value="C:spindle pole"/>
    <property type="evidence" value="ECO:0007669"/>
    <property type="project" value="TreeGrafter"/>
</dbReference>
<dbReference type="SMART" id="SM00320">
    <property type="entry name" value="WD40"/>
    <property type="match status" value="3"/>
</dbReference>
<proteinExistence type="predicted"/>
<dbReference type="GO" id="GO:0005814">
    <property type="term" value="C:centriole"/>
    <property type="evidence" value="ECO:0007669"/>
    <property type="project" value="TreeGrafter"/>
</dbReference>
<dbReference type="PANTHER" id="PTHR44414:SF1">
    <property type="entry name" value="PROTEIN NEDD1"/>
    <property type="match status" value="1"/>
</dbReference>
<reference evidence="1" key="1">
    <citation type="submission" date="2021-02" db="EMBL/GenBank/DDBJ databases">
        <authorList>
            <person name="Bekaert M."/>
        </authorList>
    </citation>
    <scope>NUCLEOTIDE SEQUENCE</scope>
    <source>
        <strain evidence="1">IoA-00</strain>
    </source>
</reference>
<dbReference type="Pfam" id="PF00400">
    <property type="entry name" value="WD40"/>
    <property type="match status" value="1"/>
</dbReference>
<name>A0A7R8D6E6_LEPSM</name>
<dbReference type="GO" id="GO:0043015">
    <property type="term" value="F:gamma-tubulin binding"/>
    <property type="evidence" value="ECO:0007669"/>
    <property type="project" value="TreeGrafter"/>
</dbReference>
<dbReference type="AlphaFoldDB" id="A0A7R8D6E6"/>